<comment type="caution">
    <text evidence="3">The sequence shown here is derived from an EMBL/GenBank/DDBJ whole genome shotgun (WGS) entry which is preliminary data.</text>
</comment>
<evidence type="ECO:0000313" key="4">
    <source>
        <dbReference type="Proteomes" id="UP000584642"/>
    </source>
</evidence>
<sequence>MTIVTTITDALGRAAMRALRQTIGPAIGACVVGYFAYYAVQGDRGLMAMKHLQTEIAEAEGILAQVTAERERMERRALLLRSDHLDLDVLDERARMMLNLNNPRDVIIKLPSAGTPGSASENR</sequence>
<keyword evidence="2" id="KW-0472">Membrane</keyword>
<feature type="coiled-coil region" evidence="1">
    <location>
        <begin position="49"/>
        <end position="83"/>
    </location>
</feature>
<evidence type="ECO:0000256" key="1">
    <source>
        <dbReference type="SAM" id="Coils"/>
    </source>
</evidence>
<name>A0ABX2T8B6_9PROT</name>
<reference evidence="3 4" key="1">
    <citation type="submission" date="2020-05" db="EMBL/GenBank/DDBJ databases">
        <title>Azospirillum oleiclasticum sp. nov, a nitrogen-fixing and heavy crude oil-emulsifying bacterium isolated from the crude oil of Yumen Oilfield.</title>
        <authorList>
            <person name="Wu D."/>
            <person name="Cai M."/>
            <person name="Zhang X."/>
        </authorList>
    </citation>
    <scope>NUCLEOTIDE SEQUENCE [LARGE SCALE GENOMIC DNA]</scope>
    <source>
        <strain evidence="3 4">ROY-1-1-2</strain>
    </source>
</reference>
<dbReference type="EMBL" id="JABFDB010000002">
    <property type="protein sequence ID" value="NYZ19189.1"/>
    <property type="molecule type" value="Genomic_DNA"/>
</dbReference>
<gene>
    <name evidence="3" type="ORF">HND93_05650</name>
</gene>
<keyword evidence="2" id="KW-1133">Transmembrane helix</keyword>
<proteinExistence type="predicted"/>
<keyword evidence="2" id="KW-0812">Transmembrane</keyword>
<dbReference type="Proteomes" id="UP000584642">
    <property type="component" value="Unassembled WGS sequence"/>
</dbReference>
<dbReference type="RefSeq" id="WP_180280962.1">
    <property type="nucleotide sequence ID" value="NZ_JABFDB010000002.1"/>
</dbReference>
<organism evidence="3 4">
    <name type="scientific">Azospirillum oleiclasticum</name>
    <dbReference type="NCBI Taxonomy" id="2735135"/>
    <lineage>
        <taxon>Bacteria</taxon>
        <taxon>Pseudomonadati</taxon>
        <taxon>Pseudomonadota</taxon>
        <taxon>Alphaproteobacteria</taxon>
        <taxon>Rhodospirillales</taxon>
        <taxon>Azospirillaceae</taxon>
        <taxon>Azospirillum</taxon>
    </lineage>
</organism>
<protein>
    <submittedName>
        <fullName evidence="3">Septum formation initiator family protein</fullName>
    </submittedName>
</protein>
<keyword evidence="1" id="KW-0175">Coiled coil</keyword>
<feature type="transmembrane region" description="Helical" evidence="2">
    <location>
        <begin position="22"/>
        <end position="40"/>
    </location>
</feature>
<evidence type="ECO:0000313" key="3">
    <source>
        <dbReference type="EMBL" id="NYZ19189.1"/>
    </source>
</evidence>
<evidence type="ECO:0000256" key="2">
    <source>
        <dbReference type="SAM" id="Phobius"/>
    </source>
</evidence>
<dbReference type="Pfam" id="PF04977">
    <property type="entry name" value="DivIC"/>
    <property type="match status" value="1"/>
</dbReference>
<dbReference type="InterPro" id="IPR007060">
    <property type="entry name" value="FtsL/DivIC"/>
</dbReference>
<keyword evidence="4" id="KW-1185">Reference proteome</keyword>
<accession>A0ABX2T8B6</accession>